<organism evidence="2 3">
    <name type="scientific">Actinoallomurus iriomotensis</name>
    <dbReference type="NCBI Taxonomy" id="478107"/>
    <lineage>
        <taxon>Bacteria</taxon>
        <taxon>Bacillati</taxon>
        <taxon>Actinomycetota</taxon>
        <taxon>Actinomycetes</taxon>
        <taxon>Streptosporangiales</taxon>
        <taxon>Thermomonosporaceae</taxon>
        <taxon>Actinoallomurus</taxon>
    </lineage>
</organism>
<evidence type="ECO:0000256" key="1">
    <source>
        <dbReference type="SAM" id="MobiDB-lite"/>
    </source>
</evidence>
<dbReference type="EMBL" id="BSTJ01000003">
    <property type="protein sequence ID" value="GLY74617.1"/>
    <property type="molecule type" value="Genomic_DNA"/>
</dbReference>
<dbReference type="Proteomes" id="UP001165135">
    <property type="component" value="Unassembled WGS sequence"/>
</dbReference>
<reference evidence="2" key="1">
    <citation type="submission" date="2023-03" db="EMBL/GenBank/DDBJ databases">
        <title>Actinoallomurus iriomotensis NBRC 103681.</title>
        <authorList>
            <person name="Ichikawa N."/>
            <person name="Sato H."/>
            <person name="Tonouchi N."/>
        </authorList>
    </citation>
    <scope>NUCLEOTIDE SEQUENCE</scope>
    <source>
        <strain evidence="2">NBRC 103681</strain>
    </source>
</reference>
<proteinExistence type="predicted"/>
<gene>
    <name evidence="2" type="ORF">Airi01_028840</name>
</gene>
<dbReference type="AlphaFoldDB" id="A0A9W6VPM8"/>
<feature type="region of interest" description="Disordered" evidence="1">
    <location>
        <begin position="85"/>
        <end position="112"/>
    </location>
</feature>
<protein>
    <submittedName>
        <fullName evidence="2">Uncharacterized protein</fullName>
    </submittedName>
</protein>
<accession>A0A9W6VPM8</accession>
<sequence length="112" mass="11865">MPPAGTLRPGDEAQGELCENAQETRLSSVNAVPVACPSARTITVATVAHGKNGGRCSSAVTQVINNQWYRLPKLTVQESIVTVSKHRSTDTTPSATNGAPHGMAARCLRQQR</sequence>
<evidence type="ECO:0000313" key="3">
    <source>
        <dbReference type="Proteomes" id="UP001165135"/>
    </source>
</evidence>
<comment type="caution">
    <text evidence="2">The sequence shown here is derived from an EMBL/GenBank/DDBJ whole genome shotgun (WGS) entry which is preliminary data.</text>
</comment>
<name>A0A9W6VPM8_9ACTN</name>
<evidence type="ECO:0000313" key="2">
    <source>
        <dbReference type="EMBL" id="GLY74617.1"/>
    </source>
</evidence>